<sequence>MSPTIHAIRKTALGTDVWQPGALNLHVSVPCPLKVRLKQALEPWIADFNRRHPKPIYCPSILDGIPHGLEELMQQTTDPAELPDVWVSIGLHTAFAHPFKQHFIDSGVYRGVTKPEWLPLLPPALAAMATKHNLGLLAFGFWQLVCDLSLLPEGPYPARWADLASPAYHKQLAIHGCDGHVGGLTLLQMIKDTQGADAVTALAKNVSAVRHFSQLIKGLDSADPNRVPFNLMPGAAANQIPSQKRVAEVQLADGPLMSPLFLFVKAEGQQSPAVAELLDFFWGETFRAVLQAGDYHMPDTMDWSQPYSFPDWDQLASADYQTQSEALNQAFMDALDPGTMTV</sequence>
<name>A0ABP8QJL4_9GAMM</name>
<dbReference type="Pfam" id="PF13343">
    <property type="entry name" value="SBP_bac_6"/>
    <property type="match status" value="1"/>
</dbReference>
<evidence type="ECO:0000313" key="2">
    <source>
        <dbReference type="Proteomes" id="UP001501321"/>
    </source>
</evidence>
<dbReference type="EMBL" id="BAABFC010000022">
    <property type="protein sequence ID" value="GAA4502971.1"/>
    <property type="molecule type" value="Genomic_DNA"/>
</dbReference>
<proteinExistence type="predicted"/>
<dbReference type="Proteomes" id="UP001501321">
    <property type="component" value="Unassembled WGS sequence"/>
</dbReference>
<keyword evidence="2" id="KW-1185">Reference proteome</keyword>
<dbReference type="SUPFAM" id="SSF53850">
    <property type="entry name" value="Periplasmic binding protein-like II"/>
    <property type="match status" value="1"/>
</dbReference>
<comment type="caution">
    <text evidence="1">The sequence shown here is derived from an EMBL/GenBank/DDBJ whole genome shotgun (WGS) entry which is preliminary data.</text>
</comment>
<accession>A0ABP8QJL4</accession>
<evidence type="ECO:0000313" key="1">
    <source>
        <dbReference type="EMBL" id="GAA4502971.1"/>
    </source>
</evidence>
<protein>
    <submittedName>
        <fullName evidence="1">ABC transporter substrate-binding protein</fullName>
    </submittedName>
</protein>
<dbReference type="RefSeq" id="WP_345014333.1">
    <property type="nucleotide sequence ID" value="NZ_BAABFC010000022.1"/>
</dbReference>
<organism evidence="1 2">
    <name type="scientific">Pseudaeromonas paramecii</name>
    <dbReference type="NCBI Taxonomy" id="2138166"/>
    <lineage>
        <taxon>Bacteria</taxon>
        <taxon>Pseudomonadati</taxon>
        <taxon>Pseudomonadota</taxon>
        <taxon>Gammaproteobacteria</taxon>
        <taxon>Aeromonadales</taxon>
        <taxon>Aeromonadaceae</taxon>
        <taxon>Pseudaeromonas</taxon>
    </lineage>
</organism>
<reference evidence="2" key="1">
    <citation type="journal article" date="2019" name="Int. J. Syst. Evol. Microbiol.">
        <title>The Global Catalogue of Microorganisms (GCM) 10K type strain sequencing project: providing services to taxonomists for standard genome sequencing and annotation.</title>
        <authorList>
            <consortium name="The Broad Institute Genomics Platform"/>
            <consortium name="The Broad Institute Genome Sequencing Center for Infectious Disease"/>
            <person name="Wu L."/>
            <person name="Ma J."/>
        </authorList>
    </citation>
    <scope>NUCLEOTIDE SEQUENCE [LARGE SCALE GENOMIC DNA]</scope>
    <source>
        <strain evidence="2">JCM 32226</strain>
    </source>
</reference>
<gene>
    <name evidence="1" type="ORF">GCM10023095_28570</name>
</gene>